<organism evidence="1 2">
    <name type="scientific">Nocardia tenerifensis</name>
    <dbReference type="NCBI Taxonomy" id="228006"/>
    <lineage>
        <taxon>Bacteria</taxon>
        <taxon>Bacillati</taxon>
        <taxon>Actinomycetota</taxon>
        <taxon>Actinomycetes</taxon>
        <taxon>Mycobacteriales</taxon>
        <taxon>Nocardiaceae</taxon>
        <taxon>Nocardia</taxon>
    </lineage>
</organism>
<evidence type="ECO:0008006" key="3">
    <source>
        <dbReference type="Google" id="ProtNLM"/>
    </source>
</evidence>
<evidence type="ECO:0000313" key="1">
    <source>
        <dbReference type="EMBL" id="PXX71623.1"/>
    </source>
</evidence>
<gene>
    <name evidence="1" type="ORF">DFR70_1011057</name>
</gene>
<dbReference type="RefSeq" id="WP_040743600.1">
    <property type="nucleotide sequence ID" value="NZ_QJKF01000001.1"/>
</dbReference>
<proteinExistence type="predicted"/>
<evidence type="ECO:0000313" key="2">
    <source>
        <dbReference type="Proteomes" id="UP000247569"/>
    </source>
</evidence>
<dbReference type="AlphaFoldDB" id="A0A318KHH7"/>
<dbReference type="EMBL" id="QJKF01000001">
    <property type="protein sequence ID" value="PXX71623.1"/>
    <property type="molecule type" value="Genomic_DNA"/>
</dbReference>
<dbReference type="Proteomes" id="UP000247569">
    <property type="component" value="Unassembled WGS sequence"/>
</dbReference>
<name>A0A318KHH7_9NOCA</name>
<keyword evidence="2" id="KW-1185">Reference proteome</keyword>
<reference evidence="1 2" key="1">
    <citation type="submission" date="2018-05" db="EMBL/GenBank/DDBJ databases">
        <title>Genomic Encyclopedia of Type Strains, Phase IV (KMG-IV): sequencing the most valuable type-strain genomes for metagenomic binning, comparative biology and taxonomic classification.</title>
        <authorList>
            <person name="Goeker M."/>
        </authorList>
    </citation>
    <scope>NUCLEOTIDE SEQUENCE [LARGE SCALE GENOMIC DNA]</scope>
    <source>
        <strain evidence="1 2">DSM 44704</strain>
    </source>
</reference>
<dbReference type="InterPro" id="IPR041638">
    <property type="entry name" value="BaeRF_family11"/>
</dbReference>
<sequence>MLHTDIPTRSEIQALAAVTDDVCVSIYTPTEDDVADPEQSRIAFRNQARDALTHVSGPADNELEQAFDDLLEDDDFWRFQSRTLVVLATPTRLRTFRLPNRLGAAVAVGDRFLIKPLLRAITFPQTAFILALSEGAVRLIEMTADSAAHEVRVPGLPTSAADYANKASLSDRAPKRRIQGGEGRKLRVRQYARAIDQELRAVLAGRDVPMILAAAEPTDSLFRAENSYHALLDESISGNPETLTDDELGTRAREILDRHYESEIRDFAALFDARRSESRALTDTADIARAATFGQIDTVLVDVDAAIPGTLAPEDGAITREADPGTETPGILDEIARRVLLHGGKVFAVRADDMPETTTAAAILRYAA</sequence>
<dbReference type="Pfam" id="PF18855">
    <property type="entry name" value="baeRF_family11"/>
    <property type="match status" value="1"/>
</dbReference>
<comment type="caution">
    <text evidence="1">The sequence shown here is derived from an EMBL/GenBank/DDBJ whole genome shotgun (WGS) entry which is preliminary data.</text>
</comment>
<accession>A0A318KHH7</accession>
<protein>
    <recommendedName>
        <fullName evidence="3">Peptide subunit release factor 1 (ERF1)</fullName>
    </recommendedName>
</protein>
<dbReference type="OrthoDB" id="242138at2"/>